<feature type="non-terminal residue" evidence="2">
    <location>
        <position position="100"/>
    </location>
</feature>
<proteinExistence type="predicted"/>
<accession>A0ABV0X7M0</accession>
<protein>
    <submittedName>
        <fullName evidence="2">Uncharacterized protein</fullName>
    </submittedName>
</protein>
<sequence>VQSASRQSNIANVVNLVVPVLLSELAKTQESSPSLVLPSQAKNRKVLNLSSSGSKSCSSSQSNLPKLEWNPARSSKKLKDNTSKRALSIITEDWRKRHRV</sequence>
<feature type="region of interest" description="Disordered" evidence="1">
    <location>
        <begin position="47"/>
        <end position="83"/>
    </location>
</feature>
<evidence type="ECO:0000313" key="3">
    <source>
        <dbReference type="Proteomes" id="UP001444071"/>
    </source>
</evidence>
<evidence type="ECO:0000313" key="2">
    <source>
        <dbReference type="EMBL" id="MEQ2276816.1"/>
    </source>
</evidence>
<comment type="caution">
    <text evidence="2">The sequence shown here is derived from an EMBL/GenBank/DDBJ whole genome shotgun (WGS) entry which is preliminary data.</text>
</comment>
<reference evidence="2 3" key="1">
    <citation type="submission" date="2021-06" db="EMBL/GenBank/DDBJ databases">
        <authorList>
            <person name="Palmer J.M."/>
        </authorList>
    </citation>
    <scope>NUCLEOTIDE SEQUENCE [LARGE SCALE GENOMIC DNA]</scope>
    <source>
        <strain evidence="2 3">XR_2019</strain>
        <tissue evidence="2">Muscle</tissue>
    </source>
</reference>
<keyword evidence="3" id="KW-1185">Reference proteome</keyword>
<name>A0ABV0X7M0_9TELE</name>
<organism evidence="2 3">
    <name type="scientific">Xenotaenia resolanae</name>
    <dbReference type="NCBI Taxonomy" id="208358"/>
    <lineage>
        <taxon>Eukaryota</taxon>
        <taxon>Metazoa</taxon>
        <taxon>Chordata</taxon>
        <taxon>Craniata</taxon>
        <taxon>Vertebrata</taxon>
        <taxon>Euteleostomi</taxon>
        <taxon>Actinopterygii</taxon>
        <taxon>Neopterygii</taxon>
        <taxon>Teleostei</taxon>
        <taxon>Neoteleostei</taxon>
        <taxon>Acanthomorphata</taxon>
        <taxon>Ovalentaria</taxon>
        <taxon>Atherinomorphae</taxon>
        <taxon>Cyprinodontiformes</taxon>
        <taxon>Goodeidae</taxon>
        <taxon>Xenotaenia</taxon>
    </lineage>
</organism>
<evidence type="ECO:0000256" key="1">
    <source>
        <dbReference type="SAM" id="MobiDB-lite"/>
    </source>
</evidence>
<feature type="compositionally biased region" description="Low complexity" evidence="1">
    <location>
        <begin position="50"/>
        <end position="62"/>
    </location>
</feature>
<gene>
    <name evidence="2" type="ORF">XENORESO_011066</name>
</gene>
<feature type="non-terminal residue" evidence="2">
    <location>
        <position position="1"/>
    </location>
</feature>
<dbReference type="Proteomes" id="UP001444071">
    <property type="component" value="Unassembled WGS sequence"/>
</dbReference>
<dbReference type="EMBL" id="JAHRIM010090422">
    <property type="protein sequence ID" value="MEQ2276816.1"/>
    <property type="molecule type" value="Genomic_DNA"/>
</dbReference>